<keyword evidence="10 13" id="KW-1133">Transmembrane helix</keyword>
<comment type="similarity">
    <text evidence="2">Belongs to the MotA family.</text>
</comment>
<keyword evidence="17" id="KW-1185">Reference proteome</keyword>
<dbReference type="PROSITE" id="PS01307">
    <property type="entry name" value="MOTA"/>
    <property type="match status" value="1"/>
</dbReference>
<dbReference type="InterPro" id="IPR046786">
    <property type="entry name" value="MotA_N"/>
</dbReference>
<reference evidence="16 17" key="1">
    <citation type="submission" date="2020-08" db="EMBL/GenBank/DDBJ databases">
        <title>Genomic Encyclopedia of Type Strains, Phase IV (KMG-V): Genome sequencing to study the core and pangenomes of soil and plant-associated prokaryotes.</title>
        <authorList>
            <person name="Whitman W."/>
        </authorList>
    </citation>
    <scope>NUCLEOTIDE SEQUENCE [LARGE SCALE GENOMIC DNA]</scope>
    <source>
        <strain evidence="16 17">M8UP14</strain>
    </source>
</reference>
<dbReference type="Proteomes" id="UP000540989">
    <property type="component" value="Unassembled WGS sequence"/>
</dbReference>
<dbReference type="GO" id="GO:0005886">
    <property type="term" value="C:plasma membrane"/>
    <property type="evidence" value="ECO:0007669"/>
    <property type="project" value="UniProtKB-SubCell"/>
</dbReference>
<dbReference type="Pfam" id="PF01618">
    <property type="entry name" value="MotA_ExbB"/>
    <property type="match status" value="1"/>
</dbReference>
<protein>
    <submittedName>
        <fullName evidence="16">Chemotaxis protein MotA</fullName>
    </submittedName>
</protein>
<evidence type="ECO:0000256" key="8">
    <source>
        <dbReference type="ARBA" id="ARBA00022779"/>
    </source>
</evidence>
<keyword evidence="7 13" id="KW-0812">Transmembrane</keyword>
<evidence type="ECO:0000256" key="5">
    <source>
        <dbReference type="ARBA" id="ARBA00022500"/>
    </source>
</evidence>
<evidence type="ECO:0000256" key="1">
    <source>
        <dbReference type="ARBA" id="ARBA00004429"/>
    </source>
</evidence>
<feature type="transmembrane region" description="Helical" evidence="13">
    <location>
        <begin position="236"/>
        <end position="258"/>
    </location>
</feature>
<keyword evidence="3" id="KW-0813">Transport</keyword>
<evidence type="ECO:0000256" key="2">
    <source>
        <dbReference type="ARBA" id="ARBA00008038"/>
    </source>
</evidence>
<dbReference type="PANTHER" id="PTHR30433:SF4">
    <property type="entry name" value="MOTILITY PROTEIN A"/>
    <property type="match status" value="1"/>
</dbReference>
<name>A0A7W7ZAP0_9BACT</name>
<evidence type="ECO:0000256" key="11">
    <source>
        <dbReference type="ARBA" id="ARBA00023065"/>
    </source>
</evidence>
<dbReference type="AlphaFoldDB" id="A0A7W7ZAP0"/>
<evidence type="ECO:0000313" key="17">
    <source>
        <dbReference type="Proteomes" id="UP000540989"/>
    </source>
</evidence>
<accession>A0A7W7ZAP0</accession>
<dbReference type="InterPro" id="IPR047055">
    <property type="entry name" value="MotA-like"/>
</dbReference>
<sequence length="292" mass="30769">MISIVGIVIVFGAVIGGFLMEKGQLAVLIQPAEVVTIVGAALGTLLAANPIHVIKGLIGGLTGILKGSPYNKQRYLETLKMMFDLFTKARKEGLVAIEGDIEGADKSPIFKAHPKFLKDHHVKDFVCDTMRMAITGGVLPFDVDQMMELDMEVHHQTSGMPTAALSTVADALPGLGIVAAVLGIVITMGALGGPPEEIGHKVAAALVGTFLGILLCYGVLGPLASAMTKINEEEHAYYSILRVVMLAFIKGTSPILAVELARRAIPAHIRPSFQEVEKACRAKAAAPTAIAA</sequence>
<feature type="transmembrane region" description="Helical" evidence="13">
    <location>
        <begin position="203"/>
        <end position="224"/>
    </location>
</feature>
<gene>
    <name evidence="16" type="ORF">HDF16_001079</name>
</gene>
<comment type="caution">
    <text evidence="16">The sequence shown here is derived from an EMBL/GenBank/DDBJ whole genome shotgun (WGS) entry which is preliminary data.</text>
</comment>
<evidence type="ECO:0000256" key="3">
    <source>
        <dbReference type="ARBA" id="ARBA00022448"/>
    </source>
</evidence>
<keyword evidence="9" id="KW-0375">Hydrogen ion transport</keyword>
<dbReference type="InterPro" id="IPR022522">
    <property type="entry name" value="Flagellar_motor_stator_MotA"/>
</dbReference>
<dbReference type="Pfam" id="PF20560">
    <property type="entry name" value="MotA_N"/>
    <property type="match status" value="1"/>
</dbReference>
<evidence type="ECO:0000256" key="9">
    <source>
        <dbReference type="ARBA" id="ARBA00022781"/>
    </source>
</evidence>
<evidence type="ECO:0000256" key="12">
    <source>
        <dbReference type="ARBA" id="ARBA00023136"/>
    </source>
</evidence>
<evidence type="ECO:0000256" key="10">
    <source>
        <dbReference type="ARBA" id="ARBA00022989"/>
    </source>
</evidence>
<feature type="domain" description="Motility protein A N-terminal" evidence="15">
    <location>
        <begin position="4"/>
        <end position="93"/>
    </location>
</feature>
<evidence type="ECO:0000313" key="16">
    <source>
        <dbReference type="EMBL" id="MBB5056410.1"/>
    </source>
</evidence>
<keyword evidence="5" id="KW-0145">Chemotaxis</keyword>
<dbReference type="NCBIfam" id="TIGR03818">
    <property type="entry name" value="MotA1"/>
    <property type="match status" value="1"/>
</dbReference>
<dbReference type="InterPro" id="IPR002898">
    <property type="entry name" value="MotA_ExbB_proton_chnl"/>
</dbReference>
<dbReference type="GO" id="GO:0006935">
    <property type="term" value="P:chemotaxis"/>
    <property type="evidence" value="ECO:0007669"/>
    <property type="project" value="UniProtKB-KW"/>
</dbReference>
<evidence type="ECO:0000256" key="13">
    <source>
        <dbReference type="SAM" id="Phobius"/>
    </source>
</evidence>
<dbReference type="EMBL" id="JACHIP010000001">
    <property type="protein sequence ID" value="MBB5056410.1"/>
    <property type="molecule type" value="Genomic_DNA"/>
</dbReference>
<dbReference type="InterPro" id="IPR000540">
    <property type="entry name" value="Flag_MotA_CS"/>
</dbReference>
<keyword evidence="6" id="KW-0997">Cell inner membrane</keyword>
<comment type="subcellular location">
    <subcellularLocation>
        <location evidence="1">Cell inner membrane</location>
        <topology evidence="1">Multi-pass membrane protein</topology>
    </subcellularLocation>
</comment>
<evidence type="ECO:0000259" key="15">
    <source>
        <dbReference type="Pfam" id="PF20560"/>
    </source>
</evidence>
<organism evidence="16 17">
    <name type="scientific">Granulicella aggregans</name>
    <dbReference type="NCBI Taxonomy" id="474949"/>
    <lineage>
        <taxon>Bacteria</taxon>
        <taxon>Pseudomonadati</taxon>
        <taxon>Acidobacteriota</taxon>
        <taxon>Terriglobia</taxon>
        <taxon>Terriglobales</taxon>
        <taxon>Acidobacteriaceae</taxon>
        <taxon>Granulicella</taxon>
    </lineage>
</organism>
<keyword evidence="12 13" id="KW-0472">Membrane</keyword>
<keyword evidence="11" id="KW-0406">Ion transport</keyword>
<evidence type="ECO:0000259" key="14">
    <source>
        <dbReference type="Pfam" id="PF01618"/>
    </source>
</evidence>
<dbReference type="GO" id="GO:0071978">
    <property type="term" value="P:bacterial-type flagellum-dependent swarming motility"/>
    <property type="evidence" value="ECO:0007669"/>
    <property type="project" value="InterPro"/>
</dbReference>
<dbReference type="PANTHER" id="PTHR30433">
    <property type="entry name" value="CHEMOTAXIS PROTEIN MOTA"/>
    <property type="match status" value="1"/>
</dbReference>
<evidence type="ECO:0000256" key="4">
    <source>
        <dbReference type="ARBA" id="ARBA00022475"/>
    </source>
</evidence>
<feature type="transmembrane region" description="Helical" evidence="13">
    <location>
        <begin position="171"/>
        <end position="191"/>
    </location>
</feature>
<dbReference type="RefSeq" id="WP_184214055.1">
    <property type="nucleotide sequence ID" value="NZ_JACHIP010000001.1"/>
</dbReference>
<evidence type="ECO:0000256" key="6">
    <source>
        <dbReference type="ARBA" id="ARBA00022519"/>
    </source>
</evidence>
<feature type="domain" description="MotA/TolQ/ExbB proton channel" evidence="14">
    <location>
        <begin position="124"/>
        <end position="234"/>
    </location>
</feature>
<proteinExistence type="inferred from homology"/>
<dbReference type="GO" id="GO:1902600">
    <property type="term" value="P:proton transmembrane transport"/>
    <property type="evidence" value="ECO:0007669"/>
    <property type="project" value="UniProtKB-KW"/>
</dbReference>
<evidence type="ECO:0000256" key="7">
    <source>
        <dbReference type="ARBA" id="ARBA00022692"/>
    </source>
</evidence>
<keyword evidence="4" id="KW-1003">Cell membrane</keyword>
<keyword evidence="8" id="KW-0283">Flagellar rotation</keyword>